<evidence type="ECO:0000313" key="1">
    <source>
        <dbReference type="EMBL" id="KAK9238739.1"/>
    </source>
</evidence>
<proteinExistence type="predicted"/>
<dbReference type="EMBL" id="MU971353">
    <property type="protein sequence ID" value="KAK9238739.1"/>
    <property type="molecule type" value="Genomic_DNA"/>
</dbReference>
<gene>
    <name evidence="1" type="ORF">V1525DRAFT_400397</name>
</gene>
<protein>
    <submittedName>
        <fullName evidence="1">Uncharacterized protein</fullName>
    </submittedName>
</protein>
<name>A0ACC3T5L4_LIPKO</name>
<accession>A0ACC3T5L4</accession>
<sequence length="549" mass="60866">MQQSAVLAYVRDAVLDGPVGEVPGSTFNCASMSALREDISQVREETSRLSAYLQSLNKQYSLQSLADKTVRLLQKLPSASAVDGDSNTVPPTQFVEAAQIIPIQNQLIALQSNLVNHYVSLLQLVAESYVFPVSSNFEFSDSLDSINHKPATELQFDVNSLLFTNTSELTIDASSVAIMTQNKVSKVLTAAMSRNDAEFREPMMTVEEHNNVVFSIAAELDLAKKETEKLQQAVESERTEKENLQQAVTEFEASVLDISAKHKGQQDEMRRALADVQARLLQTQTEVENQLALHIQKDEDHARQLQQAQGLTSLSLQDPASSPPAVVEQLQAKNSELQRRIAQLESDMAAQAIQHGAEFETILMQNASLNEKLAEMDVKKSNRNSVPSSPAKSTPGIATKSTEHLLGNGVIGTNNPQKSADVLQSELRDLASSYENLLGRSLDYENERVQLEREIASLREKNQRLEAKVMDNRVKVLASHTDSNTDTENIDPNGSGSHQSESGTIGILRKEFRKLVAEMKRDHAAVMKAEFEERRRLEKVIRDMKRSAT</sequence>
<dbReference type="Proteomes" id="UP001433508">
    <property type="component" value="Unassembled WGS sequence"/>
</dbReference>
<evidence type="ECO:0000313" key="2">
    <source>
        <dbReference type="Proteomes" id="UP001433508"/>
    </source>
</evidence>
<organism evidence="1 2">
    <name type="scientific">Lipomyces kononenkoae</name>
    <name type="common">Yeast</name>
    <dbReference type="NCBI Taxonomy" id="34357"/>
    <lineage>
        <taxon>Eukaryota</taxon>
        <taxon>Fungi</taxon>
        <taxon>Dikarya</taxon>
        <taxon>Ascomycota</taxon>
        <taxon>Saccharomycotina</taxon>
        <taxon>Lipomycetes</taxon>
        <taxon>Lipomycetales</taxon>
        <taxon>Lipomycetaceae</taxon>
        <taxon>Lipomyces</taxon>
    </lineage>
</organism>
<reference evidence="2" key="1">
    <citation type="journal article" date="2024" name="Front. Bioeng. Biotechnol.">
        <title>Genome-scale model development and genomic sequencing of the oleaginous clade Lipomyces.</title>
        <authorList>
            <person name="Czajka J.J."/>
            <person name="Han Y."/>
            <person name="Kim J."/>
            <person name="Mondo S.J."/>
            <person name="Hofstad B.A."/>
            <person name="Robles A."/>
            <person name="Haridas S."/>
            <person name="Riley R."/>
            <person name="LaButti K."/>
            <person name="Pangilinan J."/>
            <person name="Andreopoulos W."/>
            <person name="Lipzen A."/>
            <person name="Yan J."/>
            <person name="Wang M."/>
            <person name="Ng V."/>
            <person name="Grigoriev I.V."/>
            <person name="Spatafora J.W."/>
            <person name="Magnuson J.K."/>
            <person name="Baker S.E."/>
            <person name="Pomraning K.R."/>
        </authorList>
    </citation>
    <scope>NUCLEOTIDE SEQUENCE [LARGE SCALE GENOMIC DNA]</scope>
    <source>
        <strain evidence="2">CBS 7786</strain>
    </source>
</reference>
<keyword evidence="2" id="KW-1185">Reference proteome</keyword>
<comment type="caution">
    <text evidence="1">The sequence shown here is derived from an EMBL/GenBank/DDBJ whole genome shotgun (WGS) entry which is preliminary data.</text>
</comment>